<dbReference type="InterPro" id="IPR050644">
    <property type="entry name" value="PG_Glycine_Bridge_Synth"/>
</dbReference>
<dbReference type="Pfam" id="PF02388">
    <property type="entry name" value="FemAB"/>
    <property type="match status" value="2"/>
</dbReference>
<evidence type="ECO:0000256" key="4">
    <source>
        <dbReference type="ARBA" id="ARBA00022984"/>
    </source>
</evidence>
<dbReference type="SUPFAM" id="SSF55729">
    <property type="entry name" value="Acyl-CoA N-acyltransferases (Nat)"/>
    <property type="match status" value="2"/>
</dbReference>
<evidence type="ECO:0000313" key="8">
    <source>
        <dbReference type="Proteomes" id="UP000230088"/>
    </source>
</evidence>
<dbReference type="Proteomes" id="UP000230088">
    <property type="component" value="Unassembled WGS sequence"/>
</dbReference>
<keyword evidence="2" id="KW-0808">Transferase</keyword>
<evidence type="ECO:0000313" key="7">
    <source>
        <dbReference type="EMBL" id="PIS39678.1"/>
    </source>
</evidence>
<gene>
    <name evidence="7" type="ORF">COT33_00650</name>
</gene>
<dbReference type="InterPro" id="IPR016181">
    <property type="entry name" value="Acyl_CoA_acyltransferase"/>
</dbReference>
<organism evidence="7 8">
    <name type="scientific">Candidatus Nealsonbacteria bacterium CG08_land_8_20_14_0_20_38_20</name>
    <dbReference type="NCBI Taxonomy" id="1974705"/>
    <lineage>
        <taxon>Bacteria</taxon>
        <taxon>Candidatus Nealsoniibacteriota</taxon>
    </lineage>
</organism>
<evidence type="ECO:0008006" key="9">
    <source>
        <dbReference type="Google" id="ProtNLM"/>
    </source>
</evidence>
<dbReference type="GO" id="GO:0008360">
    <property type="term" value="P:regulation of cell shape"/>
    <property type="evidence" value="ECO:0007669"/>
    <property type="project" value="UniProtKB-KW"/>
</dbReference>
<keyword evidence="4" id="KW-0573">Peptidoglycan synthesis</keyword>
<evidence type="ECO:0000256" key="3">
    <source>
        <dbReference type="ARBA" id="ARBA00022960"/>
    </source>
</evidence>
<dbReference type="GO" id="GO:0016755">
    <property type="term" value="F:aminoacyltransferase activity"/>
    <property type="evidence" value="ECO:0007669"/>
    <property type="project" value="InterPro"/>
</dbReference>
<dbReference type="Gene3D" id="3.40.630.30">
    <property type="match status" value="1"/>
</dbReference>
<keyword evidence="6" id="KW-0961">Cell wall biogenesis/degradation</keyword>
<accession>A0A2H0YMG3</accession>
<evidence type="ECO:0000256" key="5">
    <source>
        <dbReference type="ARBA" id="ARBA00023315"/>
    </source>
</evidence>
<dbReference type="PROSITE" id="PS51191">
    <property type="entry name" value="FEMABX"/>
    <property type="match status" value="1"/>
</dbReference>
<name>A0A2H0YMG3_9BACT</name>
<dbReference type="GO" id="GO:0009252">
    <property type="term" value="P:peptidoglycan biosynthetic process"/>
    <property type="evidence" value="ECO:0007669"/>
    <property type="project" value="UniProtKB-KW"/>
</dbReference>
<dbReference type="InterPro" id="IPR003447">
    <property type="entry name" value="FEMABX"/>
</dbReference>
<proteinExistence type="inferred from homology"/>
<dbReference type="EMBL" id="PEYD01000010">
    <property type="protein sequence ID" value="PIS39678.1"/>
    <property type="molecule type" value="Genomic_DNA"/>
</dbReference>
<protein>
    <recommendedName>
        <fullName evidence="9">BioF2-like acetyltransferase domain-containing protein</fullName>
    </recommendedName>
</protein>
<evidence type="ECO:0000256" key="2">
    <source>
        <dbReference type="ARBA" id="ARBA00022679"/>
    </source>
</evidence>
<dbReference type="PANTHER" id="PTHR36174">
    <property type="entry name" value="LIPID II:GLYCINE GLYCYLTRANSFERASE"/>
    <property type="match status" value="1"/>
</dbReference>
<evidence type="ECO:0000256" key="1">
    <source>
        <dbReference type="ARBA" id="ARBA00009943"/>
    </source>
</evidence>
<keyword evidence="5" id="KW-0012">Acyltransferase</keyword>
<reference evidence="8" key="1">
    <citation type="submission" date="2017-09" db="EMBL/GenBank/DDBJ databases">
        <title>Depth-based differentiation of microbial function through sediment-hosted aquifers and enrichment of novel symbionts in the deep terrestrial subsurface.</title>
        <authorList>
            <person name="Probst A.J."/>
            <person name="Ladd B."/>
            <person name="Jarett J.K."/>
            <person name="Geller-Mcgrath D.E."/>
            <person name="Sieber C.M.K."/>
            <person name="Emerson J.B."/>
            <person name="Anantharaman K."/>
            <person name="Thomas B.C."/>
            <person name="Malmstrom R."/>
            <person name="Stieglmeier M."/>
            <person name="Klingl A."/>
            <person name="Woyke T."/>
            <person name="Ryan C.M."/>
            <person name="Banfield J.F."/>
        </authorList>
    </citation>
    <scope>NUCLEOTIDE SEQUENCE [LARGE SCALE GENOMIC DNA]</scope>
</reference>
<comment type="similarity">
    <text evidence="1">Belongs to the FemABX family.</text>
</comment>
<keyword evidence="3" id="KW-0133">Cell shape</keyword>
<dbReference type="GO" id="GO:0071555">
    <property type="term" value="P:cell wall organization"/>
    <property type="evidence" value="ECO:0007669"/>
    <property type="project" value="UniProtKB-KW"/>
</dbReference>
<evidence type="ECO:0000256" key="6">
    <source>
        <dbReference type="ARBA" id="ARBA00023316"/>
    </source>
</evidence>
<sequence length="338" mass="39511">MPVNNIKVNEINDKSTWEDFLLGCDEKTFLSSWNWGEFQEKMGNKIWRLGQYYNGEISLVALAVKVEAKRGIFLLVQHCIGISNLLVDELKEIAQKEKCIFIRIAPLLEGNEENNKIFRDFGFKESPMHANAYESTWRLNLTPPEEKILKNMRKTTRYLIKQAEKNHDIIIEKSEKIDDIEIYQKLNKKVAARQKFAPFSKNYIKNEFEVFSKDNQCLWFFGKNKGEVAAAALVVFWSGIGFYHQAASDAKYAKLSIPYLLQWEAIKEAKKRGCKFYDFWGYVDPQKEPNHPWAGPTLFKMGFGGYKKEYVKTQDLPLSPKYWLNYLIEKLRKAKRGL</sequence>
<dbReference type="AlphaFoldDB" id="A0A2H0YMG3"/>
<dbReference type="PANTHER" id="PTHR36174:SF1">
    <property type="entry name" value="LIPID II:GLYCINE GLYCYLTRANSFERASE"/>
    <property type="match status" value="1"/>
</dbReference>
<comment type="caution">
    <text evidence="7">The sequence shown here is derived from an EMBL/GenBank/DDBJ whole genome shotgun (WGS) entry which is preliminary data.</text>
</comment>